<evidence type="ECO:0000313" key="5">
    <source>
        <dbReference type="EMBL" id="GFY96828.1"/>
    </source>
</evidence>
<comment type="similarity">
    <text evidence="2">Belongs to the NPH3 family.</text>
</comment>
<evidence type="ECO:0000256" key="3">
    <source>
        <dbReference type="SAM" id="MobiDB-lite"/>
    </source>
</evidence>
<dbReference type="OrthoDB" id="624345at2759"/>
<dbReference type="GO" id="GO:0016567">
    <property type="term" value="P:protein ubiquitination"/>
    <property type="evidence" value="ECO:0007669"/>
    <property type="project" value="UniProtKB-UniPathway"/>
</dbReference>
<feature type="region of interest" description="Disordered" evidence="3">
    <location>
        <begin position="124"/>
        <end position="245"/>
    </location>
</feature>
<organism evidence="5 6">
    <name type="scientific">Actinidia rufa</name>
    <dbReference type="NCBI Taxonomy" id="165716"/>
    <lineage>
        <taxon>Eukaryota</taxon>
        <taxon>Viridiplantae</taxon>
        <taxon>Streptophyta</taxon>
        <taxon>Embryophyta</taxon>
        <taxon>Tracheophyta</taxon>
        <taxon>Spermatophyta</taxon>
        <taxon>Magnoliopsida</taxon>
        <taxon>eudicotyledons</taxon>
        <taxon>Gunneridae</taxon>
        <taxon>Pentapetalae</taxon>
        <taxon>asterids</taxon>
        <taxon>Ericales</taxon>
        <taxon>Actinidiaceae</taxon>
        <taxon>Actinidia</taxon>
    </lineage>
</organism>
<gene>
    <name evidence="5" type="ORF">Acr_11g0011340</name>
</gene>
<evidence type="ECO:0000256" key="1">
    <source>
        <dbReference type="ARBA" id="ARBA00022786"/>
    </source>
</evidence>
<feature type="compositionally biased region" description="Basic and acidic residues" evidence="3">
    <location>
        <begin position="126"/>
        <end position="154"/>
    </location>
</feature>
<dbReference type="AlphaFoldDB" id="A0A7J0FDT9"/>
<dbReference type="InterPro" id="IPR027356">
    <property type="entry name" value="NPH3_dom"/>
</dbReference>
<keyword evidence="1" id="KW-0833">Ubl conjugation pathway</keyword>
<sequence length="245" mass="27412">MKFMKLGSKPDAFQSEGNCIRYVSSELATDVIVNVAEVKFYLHKSIPESARPIHDGLYKAIDIYLKEHPNLTKAERKKICGLMEVKKLTMEASMHAAQNELLPLRVVVQVLFFEQARAAAGLQVHNNDRRESSQSDTKTEEDWEKSVLDEEKSLGKQMSQMKMTELDIPRNGKLIKKGSKTRGSGKLLLPSRSRRIFDKLWVGKGNGGEKRSSETSGSSQSPTSMIQGENKSSGSSSRNRRHSVS</sequence>
<comment type="caution">
    <text evidence="5">The sequence shown here is derived from an EMBL/GenBank/DDBJ whole genome shotgun (WGS) entry which is preliminary data.</text>
</comment>
<accession>A0A7J0FDT9</accession>
<keyword evidence="6" id="KW-1185">Reference proteome</keyword>
<dbReference type="UniPathway" id="UPA00143"/>
<dbReference type="Pfam" id="PF03000">
    <property type="entry name" value="NPH3"/>
    <property type="match status" value="1"/>
</dbReference>
<evidence type="ECO:0000259" key="4">
    <source>
        <dbReference type="PROSITE" id="PS51649"/>
    </source>
</evidence>
<name>A0A7J0FDT9_9ERIC</name>
<dbReference type="PROSITE" id="PS51649">
    <property type="entry name" value="NPH3"/>
    <property type="match status" value="1"/>
</dbReference>
<evidence type="ECO:0000313" key="6">
    <source>
        <dbReference type="Proteomes" id="UP000585474"/>
    </source>
</evidence>
<dbReference type="Proteomes" id="UP000585474">
    <property type="component" value="Unassembled WGS sequence"/>
</dbReference>
<dbReference type="EMBL" id="BJWL01000011">
    <property type="protein sequence ID" value="GFY96828.1"/>
    <property type="molecule type" value="Genomic_DNA"/>
</dbReference>
<proteinExistence type="inferred from homology"/>
<dbReference type="InterPro" id="IPR043454">
    <property type="entry name" value="NPH3/RPT2-like"/>
</dbReference>
<dbReference type="PANTHER" id="PTHR32370">
    <property type="entry name" value="OS12G0117600 PROTEIN"/>
    <property type="match status" value="1"/>
</dbReference>
<protein>
    <submittedName>
        <fullName evidence="5">Phototropic-responsive NPH3 family protein</fullName>
    </submittedName>
</protein>
<evidence type="ECO:0000256" key="2">
    <source>
        <dbReference type="PROSITE-ProRule" id="PRU00982"/>
    </source>
</evidence>
<feature type="compositionally biased region" description="Low complexity" evidence="3">
    <location>
        <begin position="214"/>
        <end position="224"/>
    </location>
</feature>
<reference evidence="5 6" key="1">
    <citation type="submission" date="2019-07" db="EMBL/GenBank/DDBJ databases">
        <title>De Novo Assembly of kiwifruit Actinidia rufa.</title>
        <authorList>
            <person name="Sugita-Konishi S."/>
            <person name="Sato K."/>
            <person name="Mori E."/>
            <person name="Abe Y."/>
            <person name="Kisaki G."/>
            <person name="Hamano K."/>
            <person name="Suezawa K."/>
            <person name="Otani M."/>
            <person name="Fukuda T."/>
            <person name="Manabe T."/>
            <person name="Gomi K."/>
            <person name="Tabuchi M."/>
            <person name="Akimitsu K."/>
            <person name="Kataoka I."/>
        </authorList>
    </citation>
    <scope>NUCLEOTIDE SEQUENCE [LARGE SCALE GENOMIC DNA]</scope>
    <source>
        <strain evidence="6">cv. Fuchu</strain>
    </source>
</reference>
<feature type="domain" description="NPH3" evidence="4">
    <location>
        <begin position="1"/>
        <end position="117"/>
    </location>
</feature>